<name>A0A2V1E2L1_9PLEO</name>
<feature type="region of interest" description="Disordered" evidence="1">
    <location>
        <begin position="120"/>
        <end position="331"/>
    </location>
</feature>
<dbReference type="STRING" id="97972.A0A2V1E2L1"/>
<gene>
    <name evidence="3" type="ORF">DM02DRAFT_611157</name>
</gene>
<evidence type="ECO:0000256" key="2">
    <source>
        <dbReference type="SAM" id="SignalP"/>
    </source>
</evidence>
<keyword evidence="4" id="KW-1185">Reference proteome</keyword>
<evidence type="ECO:0000313" key="4">
    <source>
        <dbReference type="Proteomes" id="UP000244855"/>
    </source>
</evidence>
<keyword evidence="2" id="KW-0732">Signal</keyword>
<proteinExistence type="predicted"/>
<dbReference type="OrthoDB" id="10526297at2759"/>
<feature type="chain" id="PRO_5016123404" evidence="2">
    <location>
        <begin position="23"/>
        <end position="642"/>
    </location>
</feature>
<feature type="compositionally biased region" description="Basic and acidic residues" evidence="1">
    <location>
        <begin position="120"/>
        <end position="137"/>
    </location>
</feature>
<sequence>MRSVGLSVAGTLLGLYAAGVSASVVCKTGAVEKKWGGVSTIGAANNVCGAHLRDAEFHQEKGQDGVVLSITPVDAETSPSSAAKCADRFAEILKQCSDVPGGTIEADGRLYEIYLHDSASPEKRASKGKDKNKDKNKTKTQAAAPTKTEAAPTKSSEKPTSSSKPSSSSKVESTSKPASSTSKPASSTSKPASSTSKPESSSSKAESSKASSSVASGSATTKVPSGSATGTASGSATKSGASSSTSGSASVSGSATRSSTASSSGITSAPSSSGTSKASSASSGITSSSSRNSTVTATSKASISSSASITSSASRNSTASATSSSAAPSSTDACAYIPGNKKISARSTCQEDEWSRIEAQALEDTSDLVSGCTGKGPKGRSIDALEALESLTRVEKRSGDAFAVMWDKWEEVLKKLDENFGKILGDKAGKEQVTIIWAGGISGVRLGSRGKKGKTGDIDFAYHTKTSEELRAAFKTAIEQTTKEFDGTLNQKQLPISNSLEFRASQEKMQMWTDKAEKNNGPVAFDGKNFKAIDGDWLIQVFGKMTRMYQMRAKLSNQDIKANRKYGQHKPRDEQDVKVFFKQWQASNSGDLKLSDLLGIGKVWGRDQEYVENMVKSTMQLVSPNSAGIEQKLKDLSAAGKC</sequence>
<evidence type="ECO:0000313" key="3">
    <source>
        <dbReference type="EMBL" id="PVI04777.1"/>
    </source>
</evidence>
<feature type="compositionally biased region" description="Low complexity" evidence="1">
    <location>
        <begin position="139"/>
        <end position="331"/>
    </location>
</feature>
<feature type="signal peptide" evidence="2">
    <location>
        <begin position="1"/>
        <end position="22"/>
    </location>
</feature>
<dbReference type="Proteomes" id="UP000244855">
    <property type="component" value="Unassembled WGS sequence"/>
</dbReference>
<evidence type="ECO:0000256" key="1">
    <source>
        <dbReference type="SAM" id="MobiDB-lite"/>
    </source>
</evidence>
<organism evidence="3 4">
    <name type="scientific">Periconia macrospinosa</name>
    <dbReference type="NCBI Taxonomy" id="97972"/>
    <lineage>
        <taxon>Eukaryota</taxon>
        <taxon>Fungi</taxon>
        <taxon>Dikarya</taxon>
        <taxon>Ascomycota</taxon>
        <taxon>Pezizomycotina</taxon>
        <taxon>Dothideomycetes</taxon>
        <taxon>Pleosporomycetidae</taxon>
        <taxon>Pleosporales</taxon>
        <taxon>Massarineae</taxon>
        <taxon>Periconiaceae</taxon>
        <taxon>Periconia</taxon>
    </lineage>
</organism>
<dbReference type="EMBL" id="KZ805318">
    <property type="protein sequence ID" value="PVI04777.1"/>
    <property type="molecule type" value="Genomic_DNA"/>
</dbReference>
<protein>
    <submittedName>
        <fullName evidence="3">Uncharacterized protein</fullName>
    </submittedName>
</protein>
<accession>A0A2V1E2L1</accession>
<reference evidence="3 4" key="1">
    <citation type="journal article" date="2018" name="Sci. Rep.">
        <title>Comparative genomics provides insights into the lifestyle and reveals functional heterogeneity of dark septate endophytic fungi.</title>
        <authorList>
            <person name="Knapp D.G."/>
            <person name="Nemeth J.B."/>
            <person name="Barry K."/>
            <person name="Hainaut M."/>
            <person name="Henrissat B."/>
            <person name="Johnson J."/>
            <person name="Kuo A."/>
            <person name="Lim J.H.P."/>
            <person name="Lipzen A."/>
            <person name="Nolan M."/>
            <person name="Ohm R.A."/>
            <person name="Tamas L."/>
            <person name="Grigoriev I.V."/>
            <person name="Spatafora J.W."/>
            <person name="Nagy L.G."/>
            <person name="Kovacs G.M."/>
        </authorList>
    </citation>
    <scope>NUCLEOTIDE SEQUENCE [LARGE SCALE GENOMIC DNA]</scope>
    <source>
        <strain evidence="3 4">DSE2036</strain>
    </source>
</reference>
<dbReference type="AlphaFoldDB" id="A0A2V1E2L1"/>